<dbReference type="Pfam" id="PF07722">
    <property type="entry name" value="Peptidase_C26"/>
    <property type="match status" value="1"/>
</dbReference>
<dbReference type="Gene3D" id="3.40.50.880">
    <property type="match status" value="1"/>
</dbReference>
<gene>
    <name evidence="1" type="primary">GAT1_2.1</name>
    <name evidence="1" type="ORF">SNAT2548_LOCUS10649</name>
</gene>
<dbReference type="AlphaFoldDB" id="A0A812L0S7"/>
<dbReference type="OrthoDB" id="1724632at2759"/>
<keyword evidence="2" id="KW-1185">Reference proteome</keyword>
<dbReference type="PANTHER" id="PTHR43235:SF1">
    <property type="entry name" value="GLUTAMINE AMIDOTRANSFERASE PB2B2.05-RELATED"/>
    <property type="match status" value="1"/>
</dbReference>
<dbReference type="InterPro" id="IPR029062">
    <property type="entry name" value="Class_I_gatase-like"/>
</dbReference>
<dbReference type="InterPro" id="IPR011697">
    <property type="entry name" value="Peptidase_C26"/>
</dbReference>
<dbReference type="EMBL" id="CAJNDS010000890">
    <property type="protein sequence ID" value="CAE7239584.1"/>
    <property type="molecule type" value="Genomic_DNA"/>
</dbReference>
<dbReference type="SUPFAM" id="SSF52317">
    <property type="entry name" value="Class I glutamine amidotransferase-like"/>
    <property type="match status" value="1"/>
</dbReference>
<dbReference type="GO" id="GO:0016811">
    <property type="term" value="F:hydrolase activity, acting on carbon-nitrogen (but not peptide) bonds, in linear amides"/>
    <property type="evidence" value="ECO:0007669"/>
    <property type="project" value="InterPro"/>
</dbReference>
<reference evidence="1" key="1">
    <citation type="submission" date="2021-02" db="EMBL/GenBank/DDBJ databases">
        <authorList>
            <person name="Dougan E. K."/>
            <person name="Rhodes N."/>
            <person name="Thang M."/>
            <person name="Chan C."/>
        </authorList>
    </citation>
    <scope>NUCLEOTIDE SEQUENCE</scope>
</reference>
<accession>A0A812L0S7</accession>
<dbReference type="PANTHER" id="PTHR43235">
    <property type="entry name" value="GLUTAMINE AMIDOTRANSFERASE PB2B2.05-RELATED"/>
    <property type="match status" value="1"/>
</dbReference>
<evidence type="ECO:0000313" key="2">
    <source>
        <dbReference type="Proteomes" id="UP000604046"/>
    </source>
</evidence>
<dbReference type="Proteomes" id="UP000604046">
    <property type="component" value="Unassembled WGS sequence"/>
</dbReference>
<sequence>MVVWTSKDCAKFLSASWYAASTDAWYEEDYRVASEGSISWSWRTIVPGEYLPMDGLVIAEGNDLSDDILKKYGCSLPERLTGEAAKKFASDTEMDVSKDELEFALMQFALAAGVPILTFCRGSQMLNVMRGGTLIGDIESQTDSKIKHLRDSSEPDYDSFRHPISVKPKTPLAEWFADSLGQHGDPDTLMDARLNRLARWPCLDMLSALTSCRVKNTCDPLMARPRQEHHNCWTWLMYVNSVFYSLLARYGTYPGAGNAEGAAS</sequence>
<dbReference type="InterPro" id="IPR044668">
    <property type="entry name" value="PuuD-like"/>
</dbReference>
<comment type="caution">
    <text evidence="1">The sequence shown here is derived from an EMBL/GenBank/DDBJ whole genome shotgun (WGS) entry which is preliminary data.</text>
</comment>
<proteinExistence type="predicted"/>
<evidence type="ECO:0000313" key="1">
    <source>
        <dbReference type="EMBL" id="CAE7239584.1"/>
    </source>
</evidence>
<name>A0A812L0S7_9DINO</name>
<dbReference type="GO" id="GO:0005829">
    <property type="term" value="C:cytosol"/>
    <property type="evidence" value="ECO:0007669"/>
    <property type="project" value="TreeGrafter"/>
</dbReference>
<organism evidence="1 2">
    <name type="scientific">Symbiodinium natans</name>
    <dbReference type="NCBI Taxonomy" id="878477"/>
    <lineage>
        <taxon>Eukaryota</taxon>
        <taxon>Sar</taxon>
        <taxon>Alveolata</taxon>
        <taxon>Dinophyceae</taxon>
        <taxon>Suessiales</taxon>
        <taxon>Symbiodiniaceae</taxon>
        <taxon>Symbiodinium</taxon>
    </lineage>
</organism>
<protein>
    <submittedName>
        <fullName evidence="1">GAT1_2.1 protein</fullName>
    </submittedName>
</protein>